<dbReference type="GO" id="GO:1990904">
    <property type="term" value="C:ribonucleoprotein complex"/>
    <property type="evidence" value="ECO:0007669"/>
    <property type="project" value="UniProtKB-KW"/>
</dbReference>
<reference evidence="6 7" key="1">
    <citation type="journal article" date="2016" name="Nat. Commun.">
        <title>Thousands of microbial genomes shed light on interconnected biogeochemical processes in an aquifer system.</title>
        <authorList>
            <person name="Anantharaman K."/>
            <person name="Brown C.T."/>
            <person name="Hug L.A."/>
            <person name="Sharon I."/>
            <person name="Castelle C.J."/>
            <person name="Probst A.J."/>
            <person name="Thomas B.C."/>
            <person name="Singh A."/>
            <person name="Wilkins M.J."/>
            <person name="Karaoz U."/>
            <person name="Brodie E.L."/>
            <person name="Williams K.H."/>
            <person name="Hubbard S.S."/>
            <person name="Banfield J.F."/>
        </authorList>
    </citation>
    <scope>NUCLEOTIDE SEQUENCE [LARGE SCALE GENOMIC DNA]</scope>
</reference>
<evidence type="ECO:0000256" key="5">
    <source>
        <dbReference type="SAM" id="MobiDB-lite"/>
    </source>
</evidence>
<dbReference type="InterPro" id="IPR012677">
    <property type="entry name" value="Nucleotide-bd_a/b_plait_sf"/>
</dbReference>
<dbReference type="InterPro" id="IPR013025">
    <property type="entry name" value="Ribosomal_uL23-like"/>
</dbReference>
<organism evidence="6 7">
    <name type="scientific">Candidatus Curtissbacteria bacterium RBG_13_40_7</name>
    <dbReference type="NCBI Taxonomy" id="1797706"/>
    <lineage>
        <taxon>Bacteria</taxon>
        <taxon>Candidatus Curtissiibacteriota</taxon>
    </lineage>
</organism>
<dbReference type="EMBL" id="MFAU01000042">
    <property type="protein sequence ID" value="OGD83623.1"/>
    <property type="molecule type" value="Genomic_DNA"/>
</dbReference>
<dbReference type="GO" id="GO:0005840">
    <property type="term" value="C:ribosome"/>
    <property type="evidence" value="ECO:0007669"/>
    <property type="project" value="UniProtKB-KW"/>
</dbReference>
<comment type="subunit">
    <text evidence="4">Part of the 50S ribosomal subunit. Contacts protein L29, and trigger factor when it is bound to the ribosome.</text>
</comment>
<dbReference type="HAMAP" id="MF_01369_B">
    <property type="entry name" value="Ribosomal_uL23_B"/>
    <property type="match status" value="1"/>
</dbReference>
<keyword evidence="3 4" id="KW-0687">Ribonucleoprotein</keyword>
<comment type="function">
    <text evidence="4">One of the early assembly proteins it binds 23S rRNA. One of the proteins that surrounds the polypeptide exit tunnel on the outside of the ribosome. Forms the main docking site for trigger factor binding to the ribosome.</text>
</comment>
<dbReference type="AlphaFoldDB" id="A0A1F5FVH9"/>
<comment type="similarity">
    <text evidence="1 4">Belongs to the universal ribosomal protein uL23 family.</text>
</comment>
<gene>
    <name evidence="4" type="primary">rplW</name>
    <name evidence="6" type="ORF">A2165_02955</name>
</gene>
<dbReference type="GO" id="GO:0006412">
    <property type="term" value="P:translation"/>
    <property type="evidence" value="ECO:0007669"/>
    <property type="project" value="UniProtKB-UniRule"/>
</dbReference>
<evidence type="ECO:0000313" key="6">
    <source>
        <dbReference type="EMBL" id="OGD83623.1"/>
    </source>
</evidence>
<dbReference type="InterPro" id="IPR012678">
    <property type="entry name" value="Ribosomal_uL23/eL15/eS24_sf"/>
</dbReference>
<keyword evidence="2 4" id="KW-0689">Ribosomal protein</keyword>
<feature type="region of interest" description="Disordered" evidence="5">
    <location>
        <begin position="93"/>
        <end position="120"/>
    </location>
</feature>
<keyword evidence="4" id="KW-0699">rRNA-binding</keyword>
<evidence type="ECO:0000313" key="7">
    <source>
        <dbReference type="Proteomes" id="UP000179252"/>
    </source>
</evidence>
<dbReference type="GO" id="GO:0019843">
    <property type="term" value="F:rRNA binding"/>
    <property type="evidence" value="ECO:0007669"/>
    <property type="project" value="UniProtKB-UniRule"/>
</dbReference>
<evidence type="ECO:0000256" key="4">
    <source>
        <dbReference type="HAMAP-Rule" id="MF_01369"/>
    </source>
</evidence>
<feature type="compositionally biased region" description="Basic and acidic residues" evidence="5">
    <location>
        <begin position="96"/>
        <end position="120"/>
    </location>
</feature>
<dbReference type="Proteomes" id="UP000179252">
    <property type="component" value="Unassembled WGS sequence"/>
</dbReference>
<dbReference type="Gene3D" id="3.30.70.330">
    <property type="match status" value="1"/>
</dbReference>
<protein>
    <recommendedName>
        <fullName evidence="4">Large ribosomal subunit protein uL23</fullName>
    </recommendedName>
</protein>
<evidence type="ECO:0000256" key="1">
    <source>
        <dbReference type="ARBA" id="ARBA00006700"/>
    </source>
</evidence>
<dbReference type="Pfam" id="PF00276">
    <property type="entry name" value="Ribosomal_L23"/>
    <property type="match status" value="1"/>
</dbReference>
<dbReference type="SUPFAM" id="SSF54189">
    <property type="entry name" value="Ribosomal proteins S24e, L23 and L15e"/>
    <property type="match status" value="1"/>
</dbReference>
<sequence>MREPSIIQKAILSEKAYKLMEKGAYIFLVTQEATKEKIAKSVAGQFSVKVKKVNIVKTASKRKRIGRTRKSTLVGGGKKAIVWLEPGQTIAMLSPKSKEKSKSKKKEKEAEKVQAEGKEL</sequence>
<name>A0A1F5FVH9_9BACT</name>
<comment type="caution">
    <text evidence="6">The sequence shown here is derived from an EMBL/GenBank/DDBJ whole genome shotgun (WGS) entry which is preliminary data.</text>
</comment>
<evidence type="ECO:0000256" key="2">
    <source>
        <dbReference type="ARBA" id="ARBA00022980"/>
    </source>
</evidence>
<accession>A0A1F5FVH9</accession>
<keyword evidence="4" id="KW-0694">RNA-binding</keyword>
<evidence type="ECO:0000256" key="3">
    <source>
        <dbReference type="ARBA" id="ARBA00023274"/>
    </source>
</evidence>
<proteinExistence type="inferred from homology"/>
<dbReference type="GO" id="GO:0003735">
    <property type="term" value="F:structural constituent of ribosome"/>
    <property type="evidence" value="ECO:0007669"/>
    <property type="project" value="InterPro"/>
</dbReference>